<dbReference type="AlphaFoldDB" id="Q655N0"/>
<evidence type="ECO:0000313" key="3">
    <source>
        <dbReference type="Proteomes" id="UP000000763"/>
    </source>
</evidence>
<sequence length="58" mass="6396">MAAAPRGTATRQPAAARHGRRRRGPASRWAVTAGHRMGWEYNADTHNARTLTPMNART</sequence>
<accession>Q655N0</accession>
<reference evidence="3" key="2">
    <citation type="journal article" date="2008" name="Nucleic Acids Res.">
        <title>The rice annotation project database (RAP-DB): 2008 update.</title>
        <authorList>
            <consortium name="The rice annotation project (RAP)"/>
        </authorList>
    </citation>
    <scope>GENOME REANNOTATION</scope>
    <source>
        <strain evidence="3">cv. Nipponbare</strain>
    </source>
</reference>
<gene>
    <name evidence="2" type="primary">P0003H08.29</name>
</gene>
<name>Q655N0_ORYSJ</name>
<evidence type="ECO:0000313" key="2">
    <source>
        <dbReference type="EMBL" id="BAD45487.1"/>
    </source>
</evidence>
<feature type="region of interest" description="Disordered" evidence="1">
    <location>
        <begin position="1"/>
        <end position="29"/>
    </location>
</feature>
<dbReference type="EMBL" id="AP003723">
    <property type="protein sequence ID" value="BAD45487.1"/>
    <property type="molecule type" value="Genomic_DNA"/>
</dbReference>
<organism evidence="2 3">
    <name type="scientific">Oryza sativa subsp. japonica</name>
    <name type="common">Rice</name>
    <dbReference type="NCBI Taxonomy" id="39947"/>
    <lineage>
        <taxon>Eukaryota</taxon>
        <taxon>Viridiplantae</taxon>
        <taxon>Streptophyta</taxon>
        <taxon>Embryophyta</taxon>
        <taxon>Tracheophyta</taxon>
        <taxon>Spermatophyta</taxon>
        <taxon>Magnoliopsida</taxon>
        <taxon>Liliopsida</taxon>
        <taxon>Poales</taxon>
        <taxon>Poaceae</taxon>
        <taxon>BOP clade</taxon>
        <taxon>Oryzoideae</taxon>
        <taxon>Oryzeae</taxon>
        <taxon>Oryzinae</taxon>
        <taxon>Oryza</taxon>
        <taxon>Oryza sativa</taxon>
    </lineage>
</organism>
<protein>
    <submittedName>
        <fullName evidence="2">Uncharacterized protein</fullName>
    </submittedName>
</protein>
<dbReference type="Proteomes" id="UP000000763">
    <property type="component" value="Chromosome 6"/>
</dbReference>
<reference evidence="3" key="1">
    <citation type="journal article" date="2005" name="Nature">
        <title>The map-based sequence of the rice genome.</title>
        <authorList>
            <consortium name="International rice genome sequencing project (IRGSP)"/>
            <person name="Matsumoto T."/>
            <person name="Wu J."/>
            <person name="Kanamori H."/>
            <person name="Katayose Y."/>
            <person name="Fujisawa M."/>
            <person name="Namiki N."/>
            <person name="Mizuno H."/>
            <person name="Yamamoto K."/>
            <person name="Antonio B.A."/>
            <person name="Baba T."/>
            <person name="Sakata K."/>
            <person name="Nagamura Y."/>
            <person name="Aoki H."/>
            <person name="Arikawa K."/>
            <person name="Arita K."/>
            <person name="Bito T."/>
            <person name="Chiden Y."/>
            <person name="Fujitsuka N."/>
            <person name="Fukunaka R."/>
            <person name="Hamada M."/>
            <person name="Harada C."/>
            <person name="Hayashi A."/>
            <person name="Hijishita S."/>
            <person name="Honda M."/>
            <person name="Hosokawa S."/>
            <person name="Ichikawa Y."/>
            <person name="Idonuma A."/>
            <person name="Iijima M."/>
            <person name="Ikeda M."/>
            <person name="Ikeno M."/>
            <person name="Ito K."/>
            <person name="Ito S."/>
            <person name="Ito T."/>
            <person name="Ito Y."/>
            <person name="Ito Y."/>
            <person name="Iwabuchi A."/>
            <person name="Kamiya K."/>
            <person name="Karasawa W."/>
            <person name="Kurita K."/>
            <person name="Katagiri S."/>
            <person name="Kikuta A."/>
            <person name="Kobayashi H."/>
            <person name="Kobayashi N."/>
            <person name="Machita K."/>
            <person name="Maehara T."/>
            <person name="Masukawa M."/>
            <person name="Mizubayashi T."/>
            <person name="Mukai Y."/>
            <person name="Nagasaki H."/>
            <person name="Nagata Y."/>
            <person name="Naito S."/>
            <person name="Nakashima M."/>
            <person name="Nakama Y."/>
            <person name="Nakamichi Y."/>
            <person name="Nakamura M."/>
            <person name="Meguro A."/>
            <person name="Negishi M."/>
            <person name="Ohta I."/>
            <person name="Ohta T."/>
            <person name="Okamoto M."/>
            <person name="Ono N."/>
            <person name="Saji S."/>
            <person name="Sakaguchi M."/>
            <person name="Sakai K."/>
            <person name="Shibata M."/>
            <person name="Shimokawa T."/>
            <person name="Song J."/>
            <person name="Takazaki Y."/>
            <person name="Terasawa K."/>
            <person name="Tsugane M."/>
            <person name="Tsuji K."/>
            <person name="Ueda S."/>
            <person name="Waki K."/>
            <person name="Yamagata H."/>
            <person name="Yamamoto M."/>
            <person name="Yamamoto S."/>
            <person name="Yamane H."/>
            <person name="Yoshiki S."/>
            <person name="Yoshihara R."/>
            <person name="Yukawa K."/>
            <person name="Zhong H."/>
            <person name="Yano M."/>
            <person name="Yuan Q."/>
            <person name="Ouyang S."/>
            <person name="Liu J."/>
            <person name="Jones K.M."/>
            <person name="Gansberger K."/>
            <person name="Moffat K."/>
            <person name="Hill J."/>
            <person name="Bera J."/>
            <person name="Fadrosh D."/>
            <person name="Jin S."/>
            <person name="Johri S."/>
            <person name="Kim M."/>
            <person name="Overton L."/>
            <person name="Reardon M."/>
            <person name="Tsitrin T."/>
            <person name="Vuong H."/>
            <person name="Weaver B."/>
            <person name="Ciecko A."/>
            <person name="Tallon L."/>
            <person name="Jackson J."/>
            <person name="Pai G."/>
            <person name="Aken S.V."/>
            <person name="Utterback T."/>
            <person name="Reidmuller S."/>
            <person name="Feldblyum T."/>
            <person name="Hsiao J."/>
            <person name="Zismann V."/>
            <person name="Iobst S."/>
            <person name="de Vazeille A.R."/>
            <person name="Buell C.R."/>
            <person name="Ying K."/>
            <person name="Li Y."/>
            <person name="Lu T."/>
            <person name="Huang Y."/>
            <person name="Zhao Q."/>
            <person name="Feng Q."/>
            <person name="Zhang L."/>
            <person name="Zhu J."/>
            <person name="Weng Q."/>
            <person name="Mu J."/>
            <person name="Lu Y."/>
            <person name="Fan D."/>
            <person name="Liu Y."/>
            <person name="Guan J."/>
            <person name="Zhang Y."/>
            <person name="Yu S."/>
            <person name="Liu X."/>
            <person name="Zhang Y."/>
            <person name="Hong G."/>
            <person name="Han B."/>
            <person name="Choisne N."/>
            <person name="Demange N."/>
            <person name="Orjeda G."/>
            <person name="Samain S."/>
            <person name="Cattolico L."/>
            <person name="Pelletier E."/>
            <person name="Couloux A."/>
            <person name="Segurens B."/>
            <person name="Wincker P."/>
            <person name="D'Hont A."/>
            <person name="Scarpelli C."/>
            <person name="Weissenbach J."/>
            <person name="Salanoubat M."/>
            <person name="Quetier F."/>
            <person name="Yu Y."/>
            <person name="Kim H.R."/>
            <person name="Rambo T."/>
            <person name="Currie J."/>
            <person name="Collura K."/>
            <person name="Luo M."/>
            <person name="Yang T."/>
            <person name="Ammiraju J.S.S."/>
            <person name="Engler F."/>
            <person name="Soderlund C."/>
            <person name="Wing R.A."/>
            <person name="Palmer L.E."/>
            <person name="de la Bastide M."/>
            <person name="Spiegel L."/>
            <person name="Nascimento L."/>
            <person name="Zutavern T."/>
            <person name="O'Shaughnessy A."/>
            <person name="Dike S."/>
            <person name="Dedhia N."/>
            <person name="Preston R."/>
            <person name="Balija V."/>
            <person name="McCombie W.R."/>
            <person name="Chow T."/>
            <person name="Chen H."/>
            <person name="Chung M."/>
            <person name="Chen C."/>
            <person name="Shaw J."/>
            <person name="Wu H."/>
            <person name="Hsiao K."/>
            <person name="Chao Y."/>
            <person name="Chu M."/>
            <person name="Cheng C."/>
            <person name="Hour A."/>
            <person name="Lee P."/>
            <person name="Lin S."/>
            <person name="Lin Y."/>
            <person name="Liou J."/>
            <person name="Liu S."/>
            <person name="Hsing Y."/>
            <person name="Raghuvanshi S."/>
            <person name="Mohanty A."/>
            <person name="Bharti A.K."/>
            <person name="Gaur A."/>
            <person name="Gupta V."/>
            <person name="Kumar D."/>
            <person name="Ravi V."/>
            <person name="Vij S."/>
            <person name="Kapur A."/>
            <person name="Khurana P."/>
            <person name="Khurana P."/>
            <person name="Khurana J.P."/>
            <person name="Tyagi A.K."/>
            <person name="Gaikwad K."/>
            <person name="Singh A."/>
            <person name="Dalal V."/>
            <person name="Srivastava S."/>
            <person name="Dixit A."/>
            <person name="Pal A.K."/>
            <person name="Ghazi I.A."/>
            <person name="Yadav M."/>
            <person name="Pandit A."/>
            <person name="Bhargava A."/>
            <person name="Sureshbabu K."/>
            <person name="Batra K."/>
            <person name="Sharma T.R."/>
            <person name="Mohapatra T."/>
            <person name="Singh N.K."/>
            <person name="Messing J."/>
            <person name="Nelson A.B."/>
            <person name="Fuks G."/>
            <person name="Kavchok S."/>
            <person name="Keizer G."/>
            <person name="Linton E."/>
            <person name="Llaca V."/>
            <person name="Song R."/>
            <person name="Tanyolac B."/>
            <person name="Young S."/>
            <person name="Ho-Il K."/>
            <person name="Hahn J.H."/>
            <person name="Sangsakoo G."/>
            <person name="Vanavichit A."/>
            <person name="de Mattos Luiz.A.T."/>
            <person name="Zimmer P.D."/>
            <person name="Malone G."/>
            <person name="Dellagostin O."/>
            <person name="de Oliveira A.C."/>
            <person name="Bevan M."/>
            <person name="Bancroft I."/>
            <person name="Minx P."/>
            <person name="Cordum H."/>
            <person name="Wilson R."/>
            <person name="Cheng Z."/>
            <person name="Jin W."/>
            <person name="Jiang J."/>
            <person name="Leong S.A."/>
            <person name="Iwama H."/>
            <person name="Gojobori T."/>
            <person name="Itoh T."/>
            <person name="Niimura Y."/>
            <person name="Fujii Y."/>
            <person name="Habara T."/>
            <person name="Sakai H."/>
            <person name="Sato Y."/>
            <person name="Wilson G."/>
            <person name="Kumar K."/>
            <person name="McCouch S."/>
            <person name="Juretic N."/>
            <person name="Hoen D."/>
            <person name="Wright S."/>
            <person name="Bruskiewich R."/>
            <person name="Bureau T."/>
            <person name="Miyao A."/>
            <person name="Hirochika H."/>
            <person name="Nishikawa T."/>
            <person name="Kadowaki K."/>
            <person name="Sugiura M."/>
            <person name="Burr B."/>
            <person name="Sasaki T."/>
        </authorList>
    </citation>
    <scope>NUCLEOTIDE SEQUENCE [LARGE SCALE GENOMIC DNA]</scope>
    <source>
        <strain evidence="3">cv. Nipponbare</strain>
    </source>
</reference>
<evidence type="ECO:0000256" key="1">
    <source>
        <dbReference type="SAM" id="MobiDB-lite"/>
    </source>
</evidence>
<proteinExistence type="predicted"/>